<dbReference type="eggNOG" id="COG1814">
    <property type="taxonomic scope" value="Bacteria"/>
</dbReference>
<dbReference type="Gene3D" id="1.20.1260.10">
    <property type="match status" value="1"/>
</dbReference>
<dbReference type="PANTHER" id="PTHR33531:SF10">
    <property type="entry name" value="BLR7895 PROTEIN"/>
    <property type="match status" value="1"/>
</dbReference>
<dbReference type="PIRSF" id="PIRSF035918">
    <property type="entry name" value="UCP035918_rubreryth_DUF125"/>
    <property type="match status" value="1"/>
</dbReference>
<dbReference type="NCBIfam" id="NF045676">
    <property type="entry name" value="FeExpMbfA"/>
    <property type="match status" value="1"/>
</dbReference>
<dbReference type="AlphaFoldDB" id="A8LKL3"/>
<dbReference type="InterPro" id="IPR003251">
    <property type="entry name" value="Rr_diiron-bd_dom"/>
</dbReference>
<sequence>MLPLLSRKRFSDLTEEEILALAISSEEDDARIYRSYAQRLGTEFPDTAAVFLGMADEEDTHRARLIELFRQRFGETIPLIRREHVAGFYARRPVWLTENLGLERIREEAAIMERDAGAFYHAAAQRSQDAGTRKLLGWLAAAEDAHARKAETLTGKVSSEAAEQEEAVAKRQFVLTWVQPGLAGLMDGSVSTLAPIFAAAFATGDTWSTFLVGLAASVGAGISMGFTEAASDDGALSGRGAPWKRGLASGVMTTLGGLGHALPYLIPDFWTATTIAVIVVFFELWAIAWIQKTYMETPFFRAALQVVVGGALVLAAGILIGSG</sequence>
<keyword evidence="2 5" id="KW-0812">Transmembrane</keyword>
<dbReference type="Pfam" id="PF01988">
    <property type="entry name" value="VIT1"/>
    <property type="match status" value="1"/>
</dbReference>
<keyword evidence="3 5" id="KW-1133">Transmembrane helix</keyword>
<dbReference type="GO" id="GO:0030026">
    <property type="term" value="P:intracellular manganese ion homeostasis"/>
    <property type="evidence" value="ECO:0007669"/>
    <property type="project" value="InterPro"/>
</dbReference>
<dbReference type="GO" id="GO:0005384">
    <property type="term" value="F:manganese ion transmembrane transporter activity"/>
    <property type="evidence" value="ECO:0007669"/>
    <property type="project" value="InterPro"/>
</dbReference>
<evidence type="ECO:0000256" key="3">
    <source>
        <dbReference type="ARBA" id="ARBA00022989"/>
    </source>
</evidence>
<dbReference type="GO" id="GO:0012505">
    <property type="term" value="C:endomembrane system"/>
    <property type="evidence" value="ECO:0007669"/>
    <property type="project" value="UniProtKB-SubCell"/>
</dbReference>
<proteinExistence type="predicted"/>
<dbReference type="GO" id="GO:0016491">
    <property type="term" value="F:oxidoreductase activity"/>
    <property type="evidence" value="ECO:0007669"/>
    <property type="project" value="InterPro"/>
</dbReference>
<reference evidence="8" key="1">
    <citation type="journal article" date="2010" name="ISME J.">
        <title>The complete genome sequence of the algal symbiont Dinoroseobacter shibae: a hitchhiker's guide to life in the sea.</title>
        <authorList>
            <person name="Wagner-Dobler I."/>
            <person name="Ballhausen B."/>
            <person name="Berger M."/>
            <person name="Brinkhoff T."/>
            <person name="Buchholz I."/>
            <person name="Bunk B."/>
            <person name="Cypionka H."/>
            <person name="Daniel R."/>
            <person name="Drepper T."/>
            <person name="Gerdts G."/>
            <person name="Hahnke S."/>
            <person name="Han C."/>
            <person name="Jahn D."/>
            <person name="Kalhoefer D."/>
            <person name="Kiss H."/>
            <person name="Klenk H.P."/>
            <person name="Kyrpides N."/>
            <person name="Liebl W."/>
            <person name="Liesegang H."/>
            <person name="Meincke L."/>
            <person name="Pati A."/>
            <person name="Petersen J."/>
            <person name="Piekarski T."/>
            <person name="Pommerenke C."/>
            <person name="Pradella S."/>
            <person name="Pukall R."/>
            <person name="Rabus R."/>
            <person name="Stackebrandt E."/>
            <person name="Thole S."/>
            <person name="Thompson L."/>
            <person name="Tielen P."/>
            <person name="Tomasch J."/>
            <person name="von Jan M."/>
            <person name="Wanphrut N."/>
            <person name="Wichels A."/>
            <person name="Zech H."/>
            <person name="Simon M."/>
        </authorList>
    </citation>
    <scope>NUCLEOTIDE SEQUENCE [LARGE SCALE GENOMIC DNA]</scope>
    <source>
        <strain evidence="8">DSM 16493 / NCIMB 14021 / DFL 12</strain>
    </source>
</reference>
<feature type="transmembrane region" description="Helical" evidence="5">
    <location>
        <begin position="302"/>
        <end position="321"/>
    </location>
</feature>
<dbReference type="InterPro" id="IPR008217">
    <property type="entry name" value="Ccc1_fam"/>
</dbReference>
<comment type="subcellular location">
    <subcellularLocation>
        <location evidence="1">Endomembrane system</location>
        <topology evidence="1">Multi-pass membrane protein</topology>
    </subcellularLocation>
</comment>
<keyword evidence="4 5" id="KW-0472">Membrane</keyword>
<organism evidence="7 8">
    <name type="scientific">Dinoroseobacter shibae (strain DSM 16493 / NCIMB 14021 / DFL 12)</name>
    <dbReference type="NCBI Taxonomy" id="398580"/>
    <lineage>
        <taxon>Bacteria</taxon>
        <taxon>Pseudomonadati</taxon>
        <taxon>Pseudomonadota</taxon>
        <taxon>Alphaproteobacteria</taxon>
        <taxon>Rhodobacterales</taxon>
        <taxon>Roseobacteraceae</taxon>
        <taxon>Dinoroseobacter</taxon>
    </lineage>
</organism>
<dbReference type="EMBL" id="CP000830">
    <property type="protein sequence ID" value="ABV91856.1"/>
    <property type="molecule type" value="Genomic_DNA"/>
</dbReference>
<feature type="transmembrane region" description="Helical" evidence="5">
    <location>
        <begin position="272"/>
        <end position="290"/>
    </location>
</feature>
<dbReference type="eggNOG" id="COG1633">
    <property type="taxonomic scope" value="Bacteria"/>
</dbReference>
<evidence type="ECO:0000256" key="4">
    <source>
        <dbReference type="ARBA" id="ARBA00023136"/>
    </source>
</evidence>
<dbReference type="RefSeq" id="WP_012176789.1">
    <property type="nucleotide sequence ID" value="NC_009952.1"/>
</dbReference>
<feature type="domain" description="Rubrerythrin diiron-binding" evidence="6">
    <location>
        <begin position="17"/>
        <end position="153"/>
    </location>
</feature>
<dbReference type="CDD" id="cd02437">
    <property type="entry name" value="CCC1_like_1"/>
    <property type="match status" value="1"/>
</dbReference>
<protein>
    <submittedName>
        <fullName evidence="7">Ferritin-like protein</fullName>
    </submittedName>
</protein>
<evidence type="ECO:0000256" key="2">
    <source>
        <dbReference type="ARBA" id="ARBA00022692"/>
    </source>
</evidence>
<dbReference type="InterPro" id="IPR012347">
    <property type="entry name" value="Ferritin-like"/>
</dbReference>
<dbReference type="InterPro" id="IPR017040">
    <property type="entry name" value="UCP035918_rubreryth/DUF125"/>
</dbReference>
<evidence type="ECO:0000313" key="7">
    <source>
        <dbReference type="EMBL" id="ABV91856.1"/>
    </source>
</evidence>
<evidence type="ECO:0000313" key="8">
    <source>
        <dbReference type="Proteomes" id="UP000006833"/>
    </source>
</evidence>
<dbReference type="KEGG" id="dsh:Dshi_0107"/>
<evidence type="ECO:0000256" key="5">
    <source>
        <dbReference type="SAM" id="Phobius"/>
    </source>
</evidence>
<accession>A8LKL3</accession>
<gene>
    <name evidence="7" type="ordered locus">Dshi_0107</name>
</gene>
<dbReference type="GO" id="GO:0046872">
    <property type="term" value="F:metal ion binding"/>
    <property type="evidence" value="ECO:0007669"/>
    <property type="project" value="InterPro"/>
</dbReference>
<dbReference type="STRING" id="398580.Dshi_0107"/>
<evidence type="ECO:0000256" key="1">
    <source>
        <dbReference type="ARBA" id="ARBA00004127"/>
    </source>
</evidence>
<evidence type="ECO:0000259" key="6">
    <source>
        <dbReference type="Pfam" id="PF02915"/>
    </source>
</evidence>
<dbReference type="SUPFAM" id="SSF47240">
    <property type="entry name" value="Ferritin-like"/>
    <property type="match status" value="1"/>
</dbReference>
<dbReference type="PANTHER" id="PTHR33531">
    <property type="entry name" value="RUBRERYTHRIN SUBFAMILY"/>
    <property type="match status" value="1"/>
</dbReference>
<dbReference type="CDD" id="cd01045">
    <property type="entry name" value="Ferritin_like_AB"/>
    <property type="match status" value="1"/>
</dbReference>
<dbReference type="Proteomes" id="UP000006833">
    <property type="component" value="Chromosome"/>
</dbReference>
<dbReference type="HOGENOM" id="CLU_074082_0_0_5"/>
<dbReference type="OrthoDB" id="32301at2"/>
<dbReference type="InterPro" id="IPR009078">
    <property type="entry name" value="Ferritin-like_SF"/>
</dbReference>
<keyword evidence="8" id="KW-1185">Reference proteome</keyword>
<name>A8LKL3_DINSH</name>
<dbReference type="Pfam" id="PF02915">
    <property type="entry name" value="Rubrerythrin"/>
    <property type="match status" value="1"/>
</dbReference>